<evidence type="ECO:0000256" key="3">
    <source>
        <dbReference type="ARBA" id="ARBA00022448"/>
    </source>
</evidence>
<keyword evidence="3" id="KW-0813">Transport</keyword>
<evidence type="ECO:0000256" key="5">
    <source>
        <dbReference type="ARBA" id="ARBA00022906"/>
    </source>
</evidence>
<evidence type="ECO:0000313" key="8">
    <source>
        <dbReference type="EMBL" id="SLN19421.1"/>
    </source>
</evidence>
<dbReference type="OrthoDB" id="7346865at2"/>
<evidence type="ECO:0000256" key="4">
    <source>
        <dbReference type="ARBA" id="ARBA00022729"/>
    </source>
</evidence>
<dbReference type="RefSeq" id="WP_159453183.1">
    <property type="nucleotide sequence ID" value="NZ_FWFS01000001.1"/>
</dbReference>
<dbReference type="AlphaFoldDB" id="A0A1Y5RP77"/>
<dbReference type="SUPFAM" id="SSF53807">
    <property type="entry name" value="Helical backbone' metal receptor"/>
    <property type="match status" value="1"/>
</dbReference>
<dbReference type="Proteomes" id="UP000193862">
    <property type="component" value="Unassembled WGS sequence"/>
</dbReference>
<keyword evidence="5" id="KW-0862">Zinc</keyword>
<keyword evidence="5" id="KW-0406">Ion transport</keyword>
<dbReference type="GO" id="GO:0046872">
    <property type="term" value="F:metal ion binding"/>
    <property type="evidence" value="ECO:0007669"/>
    <property type="project" value="InterPro"/>
</dbReference>
<keyword evidence="5" id="KW-0864">Zinc transport</keyword>
<organism evidence="8 9">
    <name type="scientific">Aquimixticola soesokkakensis</name>
    <dbReference type="NCBI Taxonomy" id="1519096"/>
    <lineage>
        <taxon>Bacteria</taxon>
        <taxon>Pseudomonadati</taxon>
        <taxon>Pseudomonadota</taxon>
        <taxon>Alphaproteobacteria</taxon>
        <taxon>Rhodobacterales</taxon>
        <taxon>Paracoccaceae</taxon>
        <taxon>Aquimixticola</taxon>
    </lineage>
</organism>
<gene>
    <name evidence="8" type="primary">znuA</name>
    <name evidence="8" type="ORF">AQS8620_00462</name>
</gene>
<name>A0A1Y5RP77_9RHOB</name>
<feature type="region of interest" description="Disordered" evidence="6">
    <location>
        <begin position="131"/>
        <end position="202"/>
    </location>
</feature>
<evidence type="ECO:0000256" key="1">
    <source>
        <dbReference type="ARBA" id="ARBA00011028"/>
    </source>
</evidence>
<accession>A0A1Y5RP77</accession>
<keyword evidence="9" id="KW-1185">Reference proteome</keyword>
<evidence type="ECO:0000313" key="9">
    <source>
        <dbReference type="Proteomes" id="UP000193862"/>
    </source>
</evidence>
<evidence type="ECO:0000256" key="2">
    <source>
        <dbReference type="ARBA" id="ARBA00015915"/>
    </source>
</evidence>
<reference evidence="8 9" key="1">
    <citation type="submission" date="2017-03" db="EMBL/GenBank/DDBJ databases">
        <authorList>
            <person name="Afonso C.L."/>
            <person name="Miller P.J."/>
            <person name="Scott M.A."/>
            <person name="Spackman E."/>
            <person name="Goraichik I."/>
            <person name="Dimitrov K.M."/>
            <person name="Suarez D.L."/>
            <person name="Swayne D.E."/>
        </authorList>
    </citation>
    <scope>NUCLEOTIDE SEQUENCE [LARGE SCALE GENOMIC DNA]</scope>
    <source>
        <strain evidence="8 9">CECT 8620</strain>
    </source>
</reference>
<dbReference type="Pfam" id="PF01297">
    <property type="entry name" value="ZnuA"/>
    <property type="match status" value="1"/>
</dbReference>
<feature type="chain" id="PRO_5012599380" description="High-affinity zinc uptake system protein ZnuA" evidence="7">
    <location>
        <begin position="33"/>
        <end position="370"/>
    </location>
</feature>
<dbReference type="GO" id="GO:0006829">
    <property type="term" value="P:zinc ion transport"/>
    <property type="evidence" value="ECO:0007669"/>
    <property type="project" value="UniProtKB-KW"/>
</dbReference>
<comment type="similarity">
    <text evidence="1">Belongs to the bacterial solute-binding protein 9 family.</text>
</comment>
<dbReference type="InterPro" id="IPR006127">
    <property type="entry name" value="ZnuA-like"/>
</dbReference>
<dbReference type="InterPro" id="IPR050492">
    <property type="entry name" value="Bact_metal-bind_prot9"/>
</dbReference>
<dbReference type="PANTHER" id="PTHR42953">
    <property type="entry name" value="HIGH-AFFINITY ZINC UPTAKE SYSTEM PROTEIN ZNUA-RELATED"/>
    <property type="match status" value="1"/>
</dbReference>
<dbReference type="EMBL" id="FWFS01000001">
    <property type="protein sequence ID" value="SLN19421.1"/>
    <property type="molecule type" value="Genomic_DNA"/>
</dbReference>
<dbReference type="PANTHER" id="PTHR42953:SF3">
    <property type="entry name" value="HIGH-AFFINITY ZINC UPTAKE SYSTEM PROTEIN ZNUA"/>
    <property type="match status" value="1"/>
</dbReference>
<feature type="compositionally biased region" description="Basic and acidic residues" evidence="6">
    <location>
        <begin position="131"/>
        <end position="198"/>
    </location>
</feature>
<evidence type="ECO:0000256" key="7">
    <source>
        <dbReference type="SAM" id="SignalP"/>
    </source>
</evidence>
<feature type="signal peptide" evidence="7">
    <location>
        <begin position="1"/>
        <end position="32"/>
    </location>
</feature>
<evidence type="ECO:0000256" key="6">
    <source>
        <dbReference type="SAM" id="MobiDB-lite"/>
    </source>
</evidence>
<protein>
    <recommendedName>
        <fullName evidence="2">High-affinity zinc uptake system protein ZnuA</fullName>
    </recommendedName>
</protein>
<keyword evidence="4 7" id="KW-0732">Signal</keyword>
<proteinExistence type="inferred from homology"/>
<dbReference type="Gene3D" id="3.40.50.1980">
    <property type="entry name" value="Nitrogenase molybdenum iron protein domain"/>
    <property type="match status" value="2"/>
</dbReference>
<sequence>MPIPLPFLLTSNRAARGALPLLLATFASAAHAQAPMVVTDLPATHALASAVMEGVATPSLIVTGAADPHHFQLKPSQARALSKADVVFWIGESMTPWLASALPELAPQARSVALLDAPDLPLLPLGEAEHEGHDAANAHAEHDDHDTEDHAHADHDAEEGHDHADHSDADHTAEEGHDHADHSDADHTAEEGHDHGSVDPHIWLDPANAQIMAREMVDVLSAQDPDNAATYARNLSLLQASLATLTTQLRATLAPYEHTPILTTHDAIGYFARAFELHDILPVSASDASKPGAAHLSALGAQIAAAADQRDTLCLLAEPQQNLSLARAITGEVTVEDAEADLSGTTLAPGADLYATLLTDIAAAIATCTP</sequence>